<organism evidence="1">
    <name type="scientific">Tanacetum cinerariifolium</name>
    <name type="common">Dalmatian daisy</name>
    <name type="synonym">Chrysanthemum cinerariifolium</name>
    <dbReference type="NCBI Taxonomy" id="118510"/>
    <lineage>
        <taxon>Eukaryota</taxon>
        <taxon>Viridiplantae</taxon>
        <taxon>Streptophyta</taxon>
        <taxon>Embryophyta</taxon>
        <taxon>Tracheophyta</taxon>
        <taxon>Spermatophyta</taxon>
        <taxon>Magnoliopsida</taxon>
        <taxon>eudicotyledons</taxon>
        <taxon>Gunneridae</taxon>
        <taxon>Pentapetalae</taxon>
        <taxon>asterids</taxon>
        <taxon>campanulids</taxon>
        <taxon>Asterales</taxon>
        <taxon>Asteraceae</taxon>
        <taxon>Asteroideae</taxon>
        <taxon>Anthemideae</taxon>
        <taxon>Anthemidinae</taxon>
        <taxon>Tanacetum</taxon>
    </lineage>
</organism>
<reference evidence="1" key="1">
    <citation type="journal article" date="2019" name="Sci. Rep.">
        <title>Draft genome of Tanacetum cinerariifolium, the natural source of mosquito coil.</title>
        <authorList>
            <person name="Yamashiro T."/>
            <person name="Shiraishi A."/>
            <person name="Satake H."/>
            <person name="Nakayama K."/>
        </authorList>
    </citation>
    <scope>NUCLEOTIDE SEQUENCE</scope>
</reference>
<dbReference type="AlphaFoldDB" id="A0A699TFK9"/>
<feature type="non-terminal residue" evidence="1">
    <location>
        <position position="1"/>
    </location>
</feature>
<protein>
    <submittedName>
        <fullName evidence="1">Uncharacterized protein</fullName>
    </submittedName>
</protein>
<evidence type="ECO:0000313" key="1">
    <source>
        <dbReference type="EMBL" id="GFD08071.1"/>
    </source>
</evidence>
<name>A0A699TFK9_TANCI</name>
<accession>A0A699TFK9</accession>
<dbReference type="EMBL" id="BKCJ011235743">
    <property type="protein sequence ID" value="GFD08071.1"/>
    <property type="molecule type" value="Genomic_DNA"/>
</dbReference>
<proteinExistence type="predicted"/>
<comment type="caution">
    <text evidence="1">The sequence shown here is derived from an EMBL/GenBank/DDBJ whole genome shotgun (WGS) entry which is preliminary data.</text>
</comment>
<sequence length="46" mass="5338">PFLFLINEEKGSMVPVPQLMVEQLVLWLSEVHLQRGLLLVHPVCRE</sequence>
<gene>
    <name evidence="1" type="ORF">Tci_880040</name>
</gene>